<feature type="chain" id="PRO_5045198881" description="NTF2 fold domain-containing protein" evidence="1">
    <location>
        <begin position="23"/>
        <end position="116"/>
    </location>
</feature>
<dbReference type="EMBL" id="BAABDK010000017">
    <property type="protein sequence ID" value="GAA4036434.1"/>
    <property type="molecule type" value="Genomic_DNA"/>
</dbReference>
<evidence type="ECO:0000313" key="4">
    <source>
        <dbReference type="Proteomes" id="UP001501469"/>
    </source>
</evidence>
<keyword evidence="4" id="KW-1185">Reference proteome</keyword>
<feature type="signal peptide" evidence="1">
    <location>
        <begin position="1"/>
        <end position="22"/>
    </location>
</feature>
<dbReference type="InterPro" id="IPR028921">
    <property type="entry name" value="NTF2_fold_dom"/>
</dbReference>
<dbReference type="Pfam" id="PF15631">
    <property type="entry name" value="Imm-NTF2-2"/>
    <property type="match status" value="1"/>
</dbReference>
<evidence type="ECO:0000313" key="3">
    <source>
        <dbReference type="EMBL" id="GAA4036434.1"/>
    </source>
</evidence>
<protein>
    <recommendedName>
        <fullName evidence="2">NTF2 fold domain-containing protein</fullName>
    </recommendedName>
</protein>
<comment type="caution">
    <text evidence="3">The sequence shown here is derived from an EMBL/GenBank/DDBJ whole genome shotgun (WGS) entry which is preliminary data.</text>
</comment>
<dbReference type="Proteomes" id="UP001501469">
    <property type="component" value="Unassembled WGS sequence"/>
</dbReference>
<organism evidence="3 4">
    <name type="scientific">Hymenobacter glaciei</name>
    <dbReference type="NCBI Taxonomy" id="877209"/>
    <lineage>
        <taxon>Bacteria</taxon>
        <taxon>Pseudomonadati</taxon>
        <taxon>Bacteroidota</taxon>
        <taxon>Cytophagia</taxon>
        <taxon>Cytophagales</taxon>
        <taxon>Hymenobacteraceae</taxon>
        <taxon>Hymenobacter</taxon>
    </lineage>
</organism>
<evidence type="ECO:0000259" key="2">
    <source>
        <dbReference type="Pfam" id="PF15631"/>
    </source>
</evidence>
<sequence>MKQPVVLTLVVGLLVVASGVKAQTPKVEPPEPTAAPSYTPASGFVPDAATAKRIAEAIWLPIYGKKVLNEKPYQATLSSKGVWVVEGSLPKGMDGGTAYIEISKQDGRILAATHGK</sequence>
<dbReference type="SUPFAM" id="SSF81296">
    <property type="entry name" value="E set domains"/>
    <property type="match status" value="1"/>
</dbReference>
<accession>A0ABP7U5S8</accession>
<name>A0ABP7U5S8_9BACT</name>
<proteinExistence type="predicted"/>
<dbReference type="InterPro" id="IPR014756">
    <property type="entry name" value="Ig_E-set"/>
</dbReference>
<evidence type="ECO:0000256" key="1">
    <source>
        <dbReference type="SAM" id="SignalP"/>
    </source>
</evidence>
<reference evidence="4" key="1">
    <citation type="journal article" date="2019" name="Int. J. Syst. Evol. Microbiol.">
        <title>The Global Catalogue of Microorganisms (GCM) 10K type strain sequencing project: providing services to taxonomists for standard genome sequencing and annotation.</title>
        <authorList>
            <consortium name="The Broad Institute Genomics Platform"/>
            <consortium name="The Broad Institute Genome Sequencing Center for Infectious Disease"/>
            <person name="Wu L."/>
            <person name="Ma J."/>
        </authorList>
    </citation>
    <scope>NUCLEOTIDE SEQUENCE [LARGE SCALE GENOMIC DNA]</scope>
    <source>
        <strain evidence="4">JCM 17225</strain>
    </source>
</reference>
<feature type="domain" description="NTF2 fold" evidence="2">
    <location>
        <begin position="50"/>
        <end position="116"/>
    </location>
</feature>
<gene>
    <name evidence="3" type="ORF">GCM10022409_21680</name>
</gene>
<keyword evidence="1" id="KW-0732">Signal</keyword>
<dbReference type="RefSeq" id="WP_345054055.1">
    <property type="nucleotide sequence ID" value="NZ_BAABDK010000017.1"/>
</dbReference>